<dbReference type="OrthoDB" id="41501at2759"/>
<accession>A0A9W7AJA2</accession>
<organism evidence="2 3">
    <name type="scientific">Triparma strigata</name>
    <dbReference type="NCBI Taxonomy" id="1606541"/>
    <lineage>
        <taxon>Eukaryota</taxon>
        <taxon>Sar</taxon>
        <taxon>Stramenopiles</taxon>
        <taxon>Ochrophyta</taxon>
        <taxon>Bolidophyceae</taxon>
        <taxon>Parmales</taxon>
        <taxon>Triparmaceae</taxon>
        <taxon>Triparma</taxon>
    </lineage>
</organism>
<proteinExistence type="predicted"/>
<keyword evidence="1" id="KW-0732">Signal</keyword>
<dbReference type="AlphaFoldDB" id="A0A9W7AJA2"/>
<feature type="signal peptide" evidence="1">
    <location>
        <begin position="1"/>
        <end position="17"/>
    </location>
</feature>
<dbReference type="EMBL" id="BRXY01000166">
    <property type="protein sequence ID" value="GMH73302.1"/>
    <property type="molecule type" value="Genomic_DNA"/>
</dbReference>
<evidence type="ECO:0000313" key="2">
    <source>
        <dbReference type="EMBL" id="GMH73302.1"/>
    </source>
</evidence>
<sequence length="191" mass="20127">MKFCLLVLLATVATTAAYTPHSPPSSRRTVLNKASALITSLTILTPTISSAGDIKQCKAKASNCLSTLNTGTKWTSKKSQSAAASDLEAVLKSYPQEGQNGIDGGGYTIVSGSLSGSDPEATVEYKSSGTGNMAKYFNGGKPFVDDLNVKVNTNGEVEWSSSSRVGDSDFGVNAKRVAFIENGLREKGWKF</sequence>
<feature type="chain" id="PRO_5040864242" evidence="1">
    <location>
        <begin position="18"/>
        <end position="191"/>
    </location>
</feature>
<dbReference type="Proteomes" id="UP001165085">
    <property type="component" value="Unassembled WGS sequence"/>
</dbReference>
<evidence type="ECO:0000313" key="3">
    <source>
        <dbReference type="Proteomes" id="UP001165085"/>
    </source>
</evidence>
<name>A0A9W7AJA2_9STRA</name>
<protein>
    <submittedName>
        <fullName evidence="2">Uncharacterized protein</fullName>
    </submittedName>
</protein>
<dbReference type="InterPro" id="IPR010865">
    <property type="entry name" value="DUF1499"/>
</dbReference>
<keyword evidence="3" id="KW-1185">Reference proteome</keyword>
<evidence type="ECO:0000256" key="1">
    <source>
        <dbReference type="SAM" id="SignalP"/>
    </source>
</evidence>
<reference evidence="3" key="1">
    <citation type="journal article" date="2023" name="Commun. Biol.">
        <title>Genome analysis of Parmales, the sister group of diatoms, reveals the evolutionary specialization of diatoms from phago-mixotrophs to photoautotrophs.</title>
        <authorList>
            <person name="Ban H."/>
            <person name="Sato S."/>
            <person name="Yoshikawa S."/>
            <person name="Yamada K."/>
            <person name="Nakamura Y."/>
            <person name="Ichinomiya M."/>
            <person name="Sato N."/>
            <person name="Blanc-Mathieu R."/>
            <person name="Endo H."/>
            <person name="Kuwata A."/>
            <person name="Ogata H."/>
        </authorList>
    </citation>
    <scope>NUCLEOTIDE SEQUENCE [LARGE SCALE GENOMIC DNA]</scope>
    <source>
        <strain evidence="3">NIES 3701</strain>
    </source>
</reference>
<comment type="caution">
    <text evidence="2">The sequence shown here is derived from an EMBL/GenBank/DDBJ whole genome shotgun (WGS) entry which is preliminary data.</text>
</comment>
<gene>
    <name evidence="2" type="ORF">TrST_g8061</name>
</gene>
<dbReference type="Pfam" id="PF07386">
    <property type="entry name" value="DUF1499"/>
    <property type="match status" value="1"/>
</dbReference>